<evidence type="ECO:0000313" key="4">
    <source>
        <dbReference type="Proteomes" id="UP000245370"/>
    </source>
</evidence>
<dbReference type="CDD" id="cd00293">
    <property type="entry name" value="USP-like"/>
    <property type="match status" value="1"/>
</dbReference>
<evidence type="ECO:0000313" key="3">
    <source>
        <dbReference type="EMBL" id="PWH84921.1"/>
    </source>
</evidence>
<dbReference type="EMBL" id="QFRJ01000010">
    <property type="protein sequence ID" value="PWH84921.1"/>
    <property type="molecule type" value="Genomic_DNA"/>
</dbReference>
<accession>A0A2U2XB40</accession>
<dbReference type="Gene3D" id="3.40.50.12370">
    <property type="match status" value="1"/>
</dbReference>
<dbReference type="Proteomes" id="UP000245370">
    <property type="component" value="Unassembled WGS sequence"/>
</dbReference>
<dbReference type="InterPro" id="IPR006015">
    <property type="entry name" value="Universal_stress_UspA"/>
</dbReference>
<dbReference type="SUPFAM" id="SSF52402">
    <property type="entry name" value="Adenine nucleotide alpha hydrolases-like"/>
    <property type="match status" value="2"/>
</dbReference>
<dbReference type="PANTHER" id="PTHR46268">
    <property type="entry name" value="STRESS RESPONSE PROTEIN NHAX"/>
    <property type="match status" value="1"/>
</dbReference>
<keyword evidence="4" id="KW-1185">Reference proteome</keyword>
<feature type="domain" description="UspA" evidence="2">
    <location>
        <begin position="25"/>
        <end position="145"/>
    </location>
</feature>
<evidence type="ECO:0000256" key="1">
    <source>
        <dbReference type="ARBA" id="ARBA00008791"/>
    </source>
</evidence>
<dbReference type="Pfam" id="PF00582">
    <property type="entry name" value="Usp"/>
    <property type="match status" value="1"/>
</dbReference>
<organism evidence="3 4">
    <name type="scientific">Brumimicrobium oceani</name>
    <dbReference type="NCBI Taxonomy" id="2100725"/>
    <lineage>
        <taxon>Bacteria</taxon>
        <taxon>Pseudomonadati</taxon>
        <taxon>Bacteroidota</taxon>
        <taxon>Flavobacteriia</taxon>
        <taxon>Flavobacteriales</taxon>
        <taxon>Crocinitomicaceae</taxon>
        <taxon>Brumimicrobium</taxon>
    </lineage>
</organism>
<dbReference type="InterPro" id="IPR006016">
    <property type="entry name" value="UspA"/>
</dbReference>
<dbReference type="AlphaFoldDB" id="A0A2U2XB40"/>
<sequence>MPQIANYCLFLLKAIKNQILIMSNKSFIVPHDFSEVADCALNHAITTAKVVGAKIFVLHVVSKNKEIAEAETRLKAITDSHGSKGVELTPKVRVGTIFEDIGDFAAEHHAELIFMGTHGASGWQHIAGSHALKVITHSTVPFVIVQQTKVGENGYDDIVVPLDLHRETKQKLAIVASMAKFFKSRVHVITPNETDEFLKNKVTANILFSKRFFEERGIEMTATLAPSSGFDKEVVRLAVEKDADLIAIMNQNKSNYLGAFGSNYEQYMITNDALIPTLVVNPIETPYGSSVLFS</sequence>
<evidence type="ECO:0000259" key="2">
    <source>
        <dbReference type="Pfam" id="PF00582"/>
    </source>
</evidence>
<dbReference type="PRINTS" id="PR01438">
    <property type="entry name" value="UNVRSLSTRESS"/>
</dbReference>
<gene>
    <name evidence="3" type="ORF">DIT68_12315</name>
</gene>
<name>A0A2U2XB40_9FLAO</name>
<reference evidence="3 4" key="2">
    <citation type="submission" date="2018-05" db="EMBL/GenBank/DDBJ databases">
        <authorList>
            <person name="Lanie J.A."/>
            <person name="Ng W.-L."/>
            <person name="Kazmierczak K.M."/>
            <person name="Andrzejewski T.M."/>
            <person name="Davidsen T.M."/>
            <person name="Wayne K.J."/>
            <person name="Tettelin H."/>
            <person name="Glass J.I."/>
            <person name="Rusch D."/>
            <person name="Podicherti R."/>
            <person name="Tsui H.-C.T."/>
            <person name="Winkler M.E."/>
        </authorList>
    </citation>
    <scope>NUCLEOTIDE SEQUENCE [LARGE SCALE GENOMIC DNA]</scope>
    <source>
        <strain evidence="3 4">C305</strain>
    </source>
</reference>
<comment type="similarity">
    <text evidence="1">Belongs to the universal stress protein A family.</text>
</comment>
<proteinExistence type="inferred from homology"/>
<dbReference type="PANTHER" id="PTHR46268:SF6">
    <property type="entry name" value="UNIVERSAL STRESS PROTEIN UP12"/>
    <property type="match status" value="1"/>
</dbReference>
<comment type="caution">
    <text evidence="3">The sequence shown here is derived from an EMBL/GenBank/DDBJ whole genome shotgun (WGS) entry which is preliminary data.</text>
</comment>
<reference evidence="3 4" key="1">
    <citation type="submission" date="2018-05" db="EMBL/GenBank/DDBJ databases">
        <title>Brumimicrobium oceani sp. nov., isolated from coastal sediment.</title>
        <authorList>
            <person name="Kou Y."/>
        </authorList>
    </citation>
    <scope>NUCLEOTIDE SEQUENCE [LARGE SCALE GENOMIC DNA]</scope>
    <source>
        <strain evidence="3 4">C305</strain>
    </source>
</reference>
<protein>
    <recommendedName>
        <fullName evidence="2">UspA domain-containing protein</fullName>
    </recommendedName>
</protein>